<dbReference type="PANTHER" id="PTHR31223">
    <property type="entry name" value="LOG FAMILY PROTEIN YJL055W"/>
    <property type="match status" value="1"/>
</dbReference>
<dbReference type="GO" id="GO:0008714">
    <property type="term" value="F:AMP nucleosidase activity"/>
    <property type="evidence" value="ECO:0007669"/>
    <property type="project" value="UniProtKB-EC"/>
</dbReference>
<dbReference type="SUPFAM" id="SSF102405">
    <property type="entry name" value="MCP/YpsA-like"/>
    <property type="match status" value="1"/>
</dbReference>
<dbReference type="GO" id="GO:0005829">
    <property type="term" value="C:cytosol"/>
    <property type="evidence" value="ECO:0007669"/>
    <property type="project" value="TreeGrafter"/>
</dbReference>
<evidence type="ECO:0000256" key="3">
    <source>
        <dbReference type="RuleBase" id="RU363015"/>
    </source>
</evidence>
<dbReference type="RefSeq" id="WP_011395908.1">
    <property type="nucleotide sequence ID" value="NC_007645.1"/>
</dbReference>
<dbReference type="PANTHER" id="PTHR31223:SF70">
    <property type="entry name" value="LOG FAMILY PROTEIN YJL055W"/>
    <property type="match status" value="1"/>
</dbReference>
<name>Q2SKI7_HAHCH</name>
<reference evidence="4 5" key="1">
    <citation type="journal article" date="2005" name="Nucleic Acids Res.">
        <title>Genomic blueprint of Hahella chejuensis, a marine microbe producing an algicidal agent.</title>
        <authorList>
            <person name="Jeong H."/>
            <person name="Yim J.H."/>
            <person name="Lee C."/>
            <person name="Choi S.-H."/>
            <person name="Park Y.K."/>
            <person name="Yoon S.H."/>
            <person name="Hur C.-G."/>
            <person name="Kang H.-Y."/>
            <person name="Kim D."/>
            <person name="Lee H.H."/>
            <person name="Park K.H."/>
            <person name="Park S.-H."/>
            <person name="Park H.-S."/>
            <person name="Lee H.K."/>
            <person name="Oh T.K."/>
            <person name="Kim J.F."/>
        </authorList>
    </citation>
    <scope>NUCLEOTIDE SEQUENCE [LARGE SCALE GENOMIC DNA]</scope>
    <source>
        <strain evidence="4 5">KCTC 2396</strain>
    </source>
</reference>
<dbReference type="InterPro" id="IPR031100">
    <property type="entry name" value="LOG_fam"/>
</dbReference>
<comment type="catalytic activity">
    <reaction evidence="1">
        <text>AMP + H2O = D-ribose 5-phosphate + adenine</text>
        <dbReference type="Rhea" id="RHEA:20129"/>
        <dbReference type="ChEBI" id="CHEBI:15377"/>
        <dbReference type="ChEBI" id="CHEBI:16708"/>
        <dbReference type="ChEBI" id="CHEBI:78346"/>
        <dbReference type="ChEBI" id="CHEBI:456215"/>
        <dbReference type="EC" id="3.2.2.4"/>
    </reaction>
</comment>
<comment type="similarity">
    <text evidence="2 3">Belongs to the LOG family.</text>
</comment>
<dbReference type="InterPro" id="IPR005269">
    <property type="entry name" value="LOG"/>
</dbReference>
<keyword evidence="3" id="KW-0203">Cytokinin biosynthesis</keyword>
<evidence type="ECO:0000313" key="5">
    <source>
        <dbReference type="Proteomes" id="UP000000238"/>
    </source>
</evidence>
<dbReference type="eggNOG" id="COG1611">
    <property type="taxonomic scope" value="Bacteria"/>
</dbReference>
<dbReference type="STRING" id="349521.HCH_02003"/>
<dbReference type="AlphaFoldDB" id="Q2SKI7"/>
<gene>
    <name evidence="4" type="ordered locus">HCH_02003</name>
</gene>
<evidence type="ECO:0000313" key="4">
    <source>
        <dbReference type="EMBL" id="ABC28837.1"/>
    </source>
</evidence>
<evidence type="ECO:0000256" key="2">
    <source>
        <dbReference type="ARBA" id="ARBA00006763"/>
    </source>
</evidence>
<keyword evidence="5" id="KW-1185">Reference proteome</keyword>
<dbReference type="GO" id="GO:0009691">
    <property type="term" value="P:cytokinin biosynthetic process"/>
    <property type="evidence" value="ECO:0007669"/>
    <property type="project" value="UniProtKB-UniRule"/>
</dbReference>
<dbReference type="KEGG" id="hch:HCH_02003"/>
<dbReference type="EC" id="3.2.2.n1" evidence="3"/>
<evidence type="ECO:0000256" key="1">
    <source>
        <dbReference type="ARBA" id="ARBA00000274"/>
    </source>
</evidence>
<accession>Q2SKI7</accession>
<dbReference type="Pfam" id="PF03641">
    <property type="entry name" value="Lysine_decarbox"/>
    <property type="match status" value="1"/>
</dbReference>
<protein>
    <recommendedName>
        <fullName evidence="3">Cytokinin riboside 5'-monophosphate phosphoribohydrolase</fullName>
        <ecNumber evidence="3">3.2.2.n1</ecNumber>
    </recommendedName>
</protein>
<sequence length="185" mass="20221">MRIAVFCGSSMGAREEYQVAAKALGEELAGRNIELVYGGGHVGLMGVIADAVLAAGGKVTGVIPVALKEKEIQHTGLTELFVVADMHERKAKMAQLSDAFIAIPGGAGTLEEIFEVWTWSQLGYHSKPSCFYNALGYYDKLLDFIRHMQDERFLSQGYVDALLIRDNPAELLDAILTYQAPPGKW</sequence>
<dbReference type="NCBIfam" id="TIGR00730">
    <property type="entry name" value="Rossman fold protein, TIGR00730 family"/>
    <property type="match status" value="1"/>
</dbReference>
<keyword evidence="3" id="KW-0378">Hydrolase</keyword>
<dbReference type="EMBL" id="CP000155">
    <property type="protein sequence ID" value="ABC28837.1"/>
    <property type="molecule type" value="Genomic_DNA"/>
</dbReference>
<dbReference type="Gene3D" id="3.40.50.450">
    <property type="match status" value="1"/>
</dbReference>
<dbReference type="OrthoDB" id="9801098at2"/>
<organism evidence="4 5">
    <name type="scientific">Hahella chejuensis (strain KCTC 2396)</name>
    <dbReference type="NCBI Taxonomy" id="349521"/>
    <lineage>
        <taxon>Bacteria</taxon>
        <taxon>Pseudomonadati</taxon>
        <taxon>Pseudomonadota</taxon>
        <taxon>Gammaproteobacteria</taxon>
        <taxon>Oceanospirillales</taxon>
        <taxon>Hahellaceae</taxon>
        <taxon>Hahella</taxon>
    </lineage>
</organism>
<dbReference type="HOGENOM" id="CLU_058336_4_2_6"/>
<proteinExistence type="inferred from homology"/>
<dbReference type="Proteomes" id="UP000000238">
    <property type="component" value="Chromosome"/>
</dbReference>